<keyword evidence="3" id="KW-1185">Reference proteome</keyword>
<dbReference type="EMBL" id="JAMQOT010000001">
    <property type="protein sequence ID" value="MDF9744381.1"/>
    <property type="molecule type" value="Genomic_DNA"/>
</dbReference>
<dbReference type="SUPFAM" id="SSF103473">
    <property type="entry name" value="MFS general substrate transporter"/>
    <property type="match status" value="1"/>
</dbReference>
<dbReference type="RefSeq" id="WP_277519876.1">
    <property type="nucleotide sequence ID" value="NZ_JAMQOT010000001.1"/>
</dbReference>
<organism evidence="2 3">
    <name type="scientific">Natrinema salsiterrestre</name>
    <dbReference type="NCBI Taxonomy" id="2950540"/>
    <lineage>
        <taxon>Archaea</taxon>
        <taxon>Methanobacteriati</taxon>
        <taxon>Methanobacteriota</taxon>
        <taxon>Stenosarchaea group</taxon>
        <taxon>Halobacteria</taxon>
        <taxon>Halobacteriales</taxon>
        <taxon>Natrialbaceae</taxon>
        <taxon>Natrinema</taxon>
    </lineage>
</organism>
<feature type="transmembrane region" description="Helical" evidence="1">
    <location>
        <begin position="68"/>
        <end position="98"/>
    </location>
</feature>
<name>A0A9Q4KYK4_9EURY</name>
<dbReference type="InterPro" id="IPR036259">
    <property type="entry name" value="MFS_trans_sf"/>
</dbReference>
<proteinExistence type="predicted"/>
<accession>A0A9Q4KYK4</accession>
<keyword evidence="1" id="KW-1133">Transmembrane helix</keyword>
<dbReference type="Pfam" id="PF19609">
    <property type="entry name" value="DUF6114"/>
    <property type="match status" value="1"/>
</dbReference>
<dbReference type="InterPro" id="IPR046096">
    <property type="entry name" value="DUF6114"/>
</dbReference>
<feature type="transmembrane region" description="Helical" evidence="1">
    <location>
        <begin position="44"/>
        <end position="62"/>
    </location>
</feature>
<evidence type="ECO:0000313" key="3">
    <source>
        <dbReference type="Proteomes" id="UP001154061"/>
    </source>
</evidence>
<evidence type="ECO:0000313" key="2">
    <source>
        <dbReference type="EMBL" id="MDF9744381.1"/>
    </source>
</evidence>
<dbReference type="AlphaFoldDB" id="A0A9Q4KYK4"/>
<gene>
    <name evidence="2" type="ORF">NDI89_02170</name>
</gene>
<evidence type="ECO:0000256" key="1">
    <source>
        <dbReference type="SAM" id="Phobius"/>
    </source>
</evidence>
<feature type="transmembrane region" description="Helical" evidence="1">
    <location>
        <begin position="110"/>
        <end position="134"/>
    </location>
</feature>
<reference evidence="2" key="1">
    <citation type="submission" date="2022-06" db="EMBL/GenBank/DDBJ databases">
        <title>Natrinema sp. a new haloarchaeum isolate from saline soil.</title>
        <authorList>
            <person name="Strakova D."/>
            <person name="Galisteo C."/>
            <person name="Sanchez-Porro C."/>
            <person name="Ventosa A."/>
        </authorList>
    </citation>
    <scope>NUCLEOTIDE SEQUENCE</scope>
    <source>
        <strain evidence="2">S1CR25-10</strain>
    </source>
</reference>
<dbReference type="Proteomes" id="UP001154061">
    <property type="component" value="Unassembled WGS sequence"/>
</dbReference>
<keyword evidence="1" id="KW-0812">Transmembrane</keyword>
<protein>
    <submittedName>
        <fullName evidence="2">DUF6114 domain-containing protein</fullName>
    </submittedName>
</protein>
<keyword evidence="1" id="KW-0472">Membrane</keyword>
<sequence>MATQNGQDDAGSQPTRFESQWDQLTTGFGTRWNRFNVWRTQRPFLGGVLLCLAGILIAWVPMQILPDLLFIGGGMTGFLVIGTTFGVFVFLSGVYALYKPEHSREAGVVGVVLSILSLFGSLGGLLFGMLFGIIGGNLCFAWRPDDERDDEDDASEPGRVETVRSRLLEQLRDVAGAVSGRLRNGVEAITGGESDE</sequence>
<comment type="caution">
    <text evidence="2">The sequence shown here is derived from an EMBL/GenBank/DDBJ whole genome shotgun (WGS) entry which is preliminary data.</text>
</comment>